<sequence>MLPKSRPLIIFFSIDRSVIIYDHSKQQRYTQFTEKPRAYTIFAVTARTLRSLRSWTRFSVSGATKNIIL</sequence>
<organism evidence="1 2">
    <name type="scientific">Trichogramma kaykai</name>
    <dbReference type="NCBI Taxonomy" id="54128"/>
    <lineage>
        <taxon>Eukaryota</taxon>
        <taxon>Metazoa</taxon>
        <taxon>Ecdysozoa</taxon>
        <taxon>Arthropoda</taxon>
        <taxon>Hexapoda</taxon>
        <taxon>Insecta</taxon>
        <taxon>Pterygota</taxon>
        <taxon>Neoptera</taxon>
        <taxon>Endopterygota</taxon>
        <taxon>Hymenoptera</taxon>
        <taxon>Apocrita</taxon>
        <taxon>Proctotrupomorpha</taxon>
        <taxon>Chalcidoidea</taxon>
        <taxon>Trichogrammatidae</taxon>
        <taxon>Trichogramma</taxon>
    </lineage>
</organism>
<accession>A0ABD2X0R2</accession>
<keyword evidence="2" id="KW-1185">Reference proteome</keyword>
<reference evidence="1 2" key="1">
    <citation type="journal article" date="2024" name="bioRxiv">
        <title>A reference genome for Trichogramma kaykai: A tiny desert-dwelling parasitoid wasp with competing sex-ratio distorters.</title>
        <authorList>
            <person name="Culotta J."/>
            <person name="Lindsey A.R."/>
        </authorList>
    </citation>
    <scope>NUCLEOTIDE SEQUENCE [LARGE SCALE GENOMIC DNA]</scope>
    <source>
        <strain evidence="1 2">KSX58</strain>
    </source>
</reference>
<evidence type="ECO:0000313" key="1">
    <source>
        <dbReference type="EMBL" id="KAL3398458.1"/>
    </source>
</evidence>
<dbReference type="AlphaFoldDB" id="A0ABD2X0R2"/>
<proteinExistence type="predicted"/>
<evidence type="ECO:0000313" key="2">
    <source>
        <dbReference type="Proteomes" id="UP001627154"/>
    </source>
</evidence>
<protein>
    <submittedName>
        <fullName evidence="1">Uncharacterized protein</fullName>
    </submittedName>
</protein>
<dbReference type="EMBL" id="JBJJXI010000059">
    <property type="protein sequence ID" value="KAL3398458.1"/>
    <property type="molecule type" value="Genomic_DNA"/>
</dbReference>
<name>A0ABD2X0R2_9HYME</name>
<dbReference type="Proteomes" id="UP001627154">
    <property type="component" value="Unassembled WGS sequence"/>
</dbReference>
<gene>
    <name evidence="1" type="ORF">TKK_007616</name>
</gene>
<comment type="caution">
    <text evidence="1">The sequence shown here is derived from an EMBL/GenBank/DDBJ whole genome shotgun (WGS) entry which is preliminary data.</text>
</comment>